<gene>
    <name evidence="1" type="ORF">RM529_11605</name>
</gene>
<comment type="caution">
    <text evidence="1">The sequence shown here is derived from an EMBL/GenBank/DDBJ whole genome shotgun (WGS) entry which is preliminary data.</text>
</comment>
<evidence type="ECO:0000313" key="1">
    <source>
        <dbReference type="EMBL" id="MDT0650798.1"/>
    </source>
</evidence>
<evidence type="ECO:0000313" key="2">
    <source>
        <dbReference type="Proteomes" id="UP001248819"/>
    </source>
</evidence>
<dbReference type="Proteomes" id="UP001248819">
    <property type="component" value="Unassembled WGS sequence"/>
</dbReference>
<reference evidence="1 2" key="1">
    <citation type="submission" date="2023-09" db="EMBL/GenBank/DDBJ databases">
        <authorList>
            <person name="Rey-Velasco X."/>
        </authorList>
    </citation>
    <scope>NUCLEOTIDE SEQUENCE [LARGE SCALE GENOMIC DNA]</scope>
    <source>
        <strain evidence="1 2">F297</strain>
    </source>
</reference>
<sequence length="228" mass="27163">MTEREIRKYIDRLNKGKVGESIFTRQINKYVDVAKVWSEQPKITDDIIGNSGSYRFFFLKNELQEYVGAVLDMYNDLHWYIVPKHRKKGYLTTALREAILPYIFYDDREVQRLTIDYRAIGDKNYSGSKGVAIKLGFKAINEIETEFELNKTQFNWNNENLNETDSDINPDRFEELRRRAFFAYKTLSKISDELLMSVDDDKELKEVADEVRNYTWKLEDLEWEKMKS</sequence>
<name>A0ABU3CWR6_9FLAO</name>
<evidence type="ECO:0008006" key="3">
    <source>
        <dbReference type="Google" id="ProtNLM"/>
    </source>
</evidence>
<dbReference type="RefSeq" id="WP_037317085.1">
    <property type="nucleotide sequence ID" value="NZ_JAVRHP010000061.1"/>
</dbReference>
<proteinExistence type="predicted"/>
<dbReference type="EMBL" id="JAVRHP010000061">
    <property type="protein sequence ID" value="MDT0650798.1"/>
    <property type="molecule type" value="Genomic_DNA"/>
</dbReference>
<accession>A0ABU3CWR6</accession>
<organism evidence="1 2">
    <name type="scientific">Autumnicola edwardsiae</name>
    <dbReference type="NCBI Taxonomy" id="3075594"/>
    <lineage>
        <taxon>Bacteria</taxon>
        <taxon>Pseudomonadati</taxon>
        <taxon>Bacteroidota</taxon>
        <taxon>Flavobacteriia</taxon>
        <taxon>Flavobacteriales</taxon>
        <taxon>Flavobacteriaceae</taxon>
        <taxon>Autumnicola</taxon>
    </lineage>
</organism>
<protein>
    <recommendedName>
        <fullName evidence="3">N-acetyltransferase domain-containing protein</fullName>
    </recommendedName>
</protein>
<dbReference type="Gene3D" id="3.40.630.30">
    <property type="match status" value="1"/>
</dbReference>
<keyword evidence="2" id="KW-1185">Reference proteome</keyword>